<reference evidence="13" key="1">
    <citation type="submission" date="2017-05" db="EMBL/GenBank/DDBJ databases">
        <title>Complete and WGS of Bordetella genogroups.</title>
        <authorList>
            <person name="Spilker T."/>
            <person name="Lipuma J."/>
        </authorList>
    </citation>
    <scope>NUCLEOTIDE SEQUENCE [LARGE SCALE GENOMIC DNA]</scope>
    <source>
        <strain evidence="13">AU8856</strain>
    </source>
</reference>
<feature type="domain" description="Topo IIA-type catalytic" evidence="11">
    <location>
        <begin position="34"/>
        <end position="544"/>
    </location>
</feature>
<comment type="catalytic activity">
    <reaction evidence="1 8 9">
        <text>ATP-dependent breakage, passage and rejoining of double-stranded DNA.</text>
        <dbReference type="EC" id="5.6.2.2"/>
    </reaction>
</comment>
<dbReference type="NCBIfam" id="NF004043">
    <property type="entry name" value="PRK05560.1"/>
    <property type="match status" value="1"/>
</dbReference>
<dbReference type="NCBIfam" id="TIGR01063">
    <property type="entry name" value="gyrA"/>
    <property type="match status" value="1"/>
</dbReference>
<dbReference type="PROSITE" id="PS52040">
    <property type="entry name" value="TOPO_IIA"/>
    <property type="match status" value="1"/>
</dbReference>
<dbReference type="InterPro" id="IPR013757">
    <property type="entry name" value="Topo_IIA_A_a_sf"/>
</dbReference>
<evidence type="ECO:0000256" key="8">
    <source>
        <dbReference type="HAMAP-Rule" id="MF_01897"/>
    </source>
</evidence>
<dbReference type="InterPro" id="IPR013760">
    <property type="entry name" value="Topo_IIA-like_dom_sf"/>
</dbReference>
<dbReference type="EC" id="5.6.2.2" evidence="8"/>
<dbReference type="SMART" id="SM00434">
    <property type="entry name" value="TOP4c"/>
    <property type="match status" value="1"/>
</dbReference>
<keyword evidence="13" id="KW-1185">Reference proteome</keyword>
<evidence type="ECO:0000313" key="12">
    <source>
        <dbReference type="EMBL" id="OZI61534.1"/>
    </source>
</evidence>
<dbReference type="Pfam" id="PF03989">
    <property type="entry name" value="DNA_gyraseA_C"/>
    <property type="match status" value="6"/>
</dbReference>
<dbReference type="Proteomes" id="UP000215767">
    <property type="component" value="Unassembled WGS sequence"/>
</dbReference>
<evidence type="ECO:0000259" key="11">
    <source>
        <dbReference type="PROSITE" id="PS52040"/>
    </source>
</evidence>
<dbReference type="AlphaFoldDB" id="A0A261UHZ7"/>
<dbReference type="EMBL" id="NEVS01000004">
    <property type="protein sequence ID" value="OZI61534.1"/>
    <property type="molecule type" value="Genomic_DNA"/>
</dbReference>
<comment type="subunit">
    <text evidence="8">Heterotetramer, composed of two GyrA and two GyrB chains. In the heterotetramer, GyrA contains the active site tyrosine that forms a transient covalent intermediate with DNA, while GyrB binds cofactors and catalyzes ATP hydrolysis.</text>
</comment>
<evidence type="ECO:0000256" key="9">
    <source>
        <dbReference type="PROSITE-ProRule" id="PRU01384"/>
    </source>
</evidence>
<comment type="function">
    <text evidence="8">A type II topoisomerase that negatively supercoils closed circular double-stranded (ds) DNA in an ATP-dependent manner to modulate DNA topology and maintain chromosomes in an underwound state. Negative supercoiling favors strand separation, and DNA replication, transcription, recombination and repair, all of which involve strand separation. Also able to catalyze the interconversion of other topological isomers of dsDNA rings, including catenanes and knotted rings. Type II topoisomerases break and join 2 DNA strands simultaneously in an ATP-dependent manner.</text>
</comment>
<dbReference type="InterPro" id="IPR035516">
    <property type="entry name" value="Gyrase/topoIV_suA_C"/>
</dbReference>
<comment type="subcellular location">
    <subcellularLocation>
        <location evidence="8">Cytoplasm</location>
    </subcellularLocation>
</comment>
<dbReference type="FunFam" id="3.30.1360.40:FF:000002">
    <property type="entry name" value="DNA gyrase subunit A"/>
    <property type="match status" value="1"/>
</dbReference>
<evidence type="ECO:0000256" key="5">
    <source>
        <dbReference type="ARBA" id="ARBA00023029"/>
    </source>
</evidence>
<keyword evidence="3 8" id="KW-0547">Nucleotide-binding</keyword>
<dbReference type="NCBIfam" id="NF004044">
    <property type="entry name" value="PRK05561.1"/>
    <property type="match status" value="1"/>
</dbReference>
<dbReference type="Gene3D" id="3.90.199.10">
    <property type="entry name" value="Topoisomerase II, domain 5"/>
    <property type="match status" value="1"/>
</dbReference>
<evidence type="ECO:0000256" key="4">
    <source>
        <dbReference type="ARBA" id="ARBA00022840"/>
    </source>
</evidence>
<dbReference type="Gene3D" id="3.30.1360.40">
    <property type="match status" value="1"/>
</dbReference>
<accession>A0A261UHZ7</accession>
<proteinExistence type="inferred from homology"/>
<dbReference type="InterPro" id="IPR006691">
    <property type="entry name" value="GyrA/parC_rep"/>
</dbReference>
<evidence type="ECO:0000256" key="2">
    <source>
        <dbReference type="ARBA" id="ARBA00008263"/>
    </source>
</evidence>
<keyword evidence="6 8" id="KW-0238">DNA-binding</keyword>
<dbReference type="GO" id="GO:0009330">
    <property type="term" value="C:DNA topoisomerase type II (double strand cut, ATP-hydrolyzing) complex"/>
    <property type="evidence" value="ECO:0007669"/>
    <property type="project" value="TreeGrafter"/>
</dbReference>
<dbReference type="InterPro" id="IPR013758">
    <property type="entry name" value="Topo_IIA_A/C_ab"/>
</dbReference>
<evidence type="ECO:0000256" key="7">
    <source>
        <dbReference type="ARBA" id="ARBA00023235"/>
    </source>
</evidence>
<keyword evidence="8" id="KW-0963">Cytoplasm</keyword>
<keyword evidence="7 8" id="KW-0413">Isomerase</keyword>
<dbReference type="PANTHER" id="PTHR43493:SF5">
    <property type="entry name" value="DNA GYRASE SUBUNIT A, CHLOROPLASTIC_MITOCHONDRIAL"/>
    <property type="match status" value="1"/>
</dbReference>
<dbReference type="GO" id="GO:0003677">
    <property type="term" value="F:DNA binding"/>
    <property type="evidence" value="ECO:0007669"/>
    <property type="project" value="UniProtKB-UniRule"/>
</dbReference>
<feature type="active site" description="O-(5'-phospho-DNA)-tyrosine intermediate" evidence="8 9">
    <location>
        <position position="122"/>
    </location>
</feature>
<dbReference type="FunFam" id="3.90.199.10:FF:000001">
    <property type="entry name" value="DNA gyrase subunit A"/>
    <property type="match status" value="1"/>
</dbReference>
<comment type="caution">
    <text evidence="12">The sequence shown here is derived from an EMBL/GenBank/DDBJ whole genome shotgun (WGS) entry which is preliminary data.</text>
</comment>
<sequence length="885" mass="98274">MDSFAKETLPVSLEEEMRRSYLDYAMSVIVGRALPDVRDGLKPVHRRVLFAMHELNNDWNRAYKKSARIVGDVIGKYHPHGDQAVYDSIVRMAQDFSLRYMLVDGQGNFGSIDGDNAAAMRYTEIRLAKIAHELLADIDQETVDFGPNYDGSEKEPLLLPSRLPNLLVNGSSGIAVGMATNIPPHNLQEVIDGCLYCLRNPDCTVDELIELIPAPDFPTGGIIYGLSGVREGYRTGRGRVVMRAKTHIEDMEKGNRQAIVIDAIPFQVNKKTLQERIAELVNEKKIEGISDIRDESDKDGMRLVIELKRGEVPEVVLNNLYKNTQLQDTFGMNLVALVDGQPRLLNLKQMVEYFLQHRREVVTRRTVFQLRKARERGHVLEGLAVALANIDEFIAIIKAAPTPPVARQELMARSWDSSLVREMLARADGDTPGGIAAYRPDDLLPSFGMQQDGLYRLSDTQAQEILNMRLQRLTGLEQDKIVGEYKEVMATIADLLDILAKPERITSIISDELQAIKAEFATAAKDVRRSEVELNATELDTEDLITPTDMVVTLSHGGYIKSQPLSEYRAQKRGGRGKQATAMKDDDWIDQLFIANTHDYLLCFSNRGRVYWLKVWEVPQGTRTSRGKPIVNMFPLVDGEKVNVVLPVKEFSDDHYVFMATTRGTVKKTPLSDFSNPRKAGIIAVDLDEGDYLIGADLTDGKHDVMLFSDAGKAVRFDENDVRPMGRNARGVRGMMLEDGQSVIAMLVAGDEEQSVLTATENGFGKRTSITEYTRHGRGTKGMIAIQTSSRNGKVVGAVLVQPEHEIMLITTGGVLVRTRVAEIREMGRATQGVTLISVDDGSRLSGVRRVVESDADLDSEAESDDAQPPADSTDGDTATEPTEE</sequence>
<dbReference type="SUPFAM" id="SSF56719">
    <property type="entry name" value="Type II DNA topoisomerase"/>
    <property type="match status" value="1"/>
</dbReference>
<dbReference type="Pfam" id="PF00521">
    <property type="entry name" value="DNA_topoisoIV"/>
    <property type="match status" value="1"/>
</dbReference>
<dbReference type="Gene3D" id="1.10.268.10">
    <property type="entry name" value="Topoisomerase, domain 3"/>
    <property type="match status" value="1"/>
</dbReference>
<protein>
    <recommendedName>
        <fullName evidence="8">DNA gyrase subunit A</fullName>
        <ecNumber evidence="8">5.6.2.2</ecNumber>
    </recommendedName>
</protein>
<dbReference type="PANTHER" id="PTHR43493">
    <property type="entry name" value="DNA GYRASE/TOPOISOMERASE SUBUNIT A"/>
    <property type="match status" value="1"/>
</dbReference>
<dbReference type="RefSeq" id="WP_094842937.1">
    <property type="nucleotide sequence ID" value="NZ_NEVS01000004.1"/>
</dbReference>
<evidence type="ECO:0000256" key="6">
    <source>
        <dbReference type="ARBA" id="ARBA00023125"/>
    </source>
</evidence>
<keyword evidence="5 8" id="KW-0799">Topoisomerase</keyword>
<feature type="short sequence motif" description="GyrA-box" evidence="8">
    <location>
        <begin position="571"/>
        <end position="577"/>
    </location>
</feature>
<dbReference type="CDD" id="cd00187">
    <property type="entry name" value="TOP4c"/>
    <property type="match status" value="1"/>
</dbReference>
<name>A0A261UHZ7_9BORD</name>
<feature type="compositionally biased region" description="Polar residues" evidence="10">
    <location>
        <begin position="876"/>
        <end position="885"/>
    </location>
</feature>
<gene>
    <name evidence="8" type="primary">gyrA</name>
    <name evidence="12" type="ORF">CAL28_19820</name>
</gene>
<dbReference type="InterPro" id="IPR002205">
    <property type="entry name" value="Topo_IIA_dom_A"/>
</dbReference>
<dbReference type="GO" id="GO:0006261">
    <property type="term" value="P:DNA-templated DNA replication"/>
    <property type="evidence" value="ECO:0007669"/>
    <property type="project" value="UniProtKB-UniRule"/>
</dbReference>
<dbReference type="GO" id="GO:0005524">
    <property type="term" value="F:ATP binding"/>
    <property type="evidence" value="ECO:0007669"/>
    <property type="project" value="UniProtKB-UniRule"/>
</dbReference>
<dbReference type="GO" id="GO:0034335">
    <property type="term" value="F:DNA negative supercoiling activity"/>
    <property type="evidence" value="ECO:0007669"/>
    <property type="project" value="UniProtKB-ARBA"/>
</dbReference>
<feature type="compositionally biased region" description="Acidic residues" evidence="10">
    <location>
        <begin position="854"/>
        <end position="866"/>
    </location>
</feature>
<dbReference type="GO" id="GO:0005737">
    <property type="term" value="C:cytoplasm"/>
    <property type="evidence" value="ECO:0007669"/>
    <property type="project" value="UniProtKB-SubCell"/>
</dbReference>
<dbReference type="HAMAP" id="MF_01897">
    <property type="entry name" value="GyrA"/>
    <property type="match status" value="1"/>
</dbReference>
<dbReference type="GO" id="GO:0006265">
    <property type="term" value="P:DNA topological change"/>
    <property type="evidence" value="ECO:0007669"/>
    <property type="project" value="UniProtKB-UniRule"/>
</dbReference>
<evidence type="ECO:0000313" key="13">
    <source>
        <dbReference type="Proteomes" id="UP000215767"/>
    </source>
</evidence>
<dbReference type="Gene3D" id="2.120.10.90">
    <property type="entry name" value="DNA gyrase/topoisomerase IV, subunit A, C-terminal"/>
    <property type="match status" value="1"/>
</dbReference>
<feature type="region of interest" description="Disordered" evidence="10">
    <location>
        <begin position="851"/>
        <end position="885"/>
    </location>
</feature>
<dbReference type="InterPro" id="IPR005743">
    <property type="entry name" value="GyrA"/>
</dbReference>
<evidence type="ECO:0000256" key="1">
    <source>
        <dbReference type="ARBA" id="ARBA00000185"/>
    </source>
</evidence>
<keyword evidence="4 8" id="KW-0067">ATP-binding</keyword>
<dbReference type="InterPro" id="IPR050220">
    <property type="entry name" value="Type_II_DNA_Topoisomerases"/>
</dbReference>
<comment type="similarity">
    <text evidence="2 8">Belongs to the type II topoisomerase GyrA/ParC subunit family.</text>
</comment>
<dbReference type="OrthoDB" id="9806486at2"/>
<comment type="miscellaneous">
    <text evidence="8">Few gyrases are as efficient as E.coli at forming negative supercoils. Not all organisms have 2 type II topoisomerases; in organisms with a single type II topoisomerase this enzyme also has to decatenate newly replicated chromosomes.</text>
</comment>
<dbReference type="GO" id="GO:0005694">
    <property type="term" value="C:chromosome"/>
    <property type="evidence" value="ECO:0007669"/>
    <property type="project" value="InterPro"/>
</dbReference>
<dbReference type="SUPFAM" id="SSF101904">
    <property type="entry name" value="GyrA/ParC C-terminal domain-like"/>
    <property type="match status" value="1"/>
</dbReference>
<dbReference type="FunFam" id="2.120.10.90:FF:000004">
    <property type="entry name" value="DNA gyrase subunit A"/>
    <property type="match status" value="1"/>
</dbReference>
<organism evidence="12 13">
    <name type="scientific">Bordetella genomosp. 11</name>
    <dbReference type="NCBI Taxonomy" id="1416808"/>
    <lineage>
        <taxon>Bacteria</taxon>
        <taxon>Pseudomonadati</taxon>
        <taxon>Pseudomonadota</taxon>
        <taxon>Betaproteobacteria</taxon>
        <taxon>Burkholderiales</taxon>
        <taxon>Alcaligenaceae</taxon>
        <taxon>Bordetella</taxon>
    </lineage>
</organism>
<evidence type="ECO:0000256" key="10">
    <source>
        <dbReference type="SAM" id="MobiDB-lite"/>
    </source>
</evidence>
<evidence type="ECO:0000256" key="3">
    <source>
        <dbReference type="ARBA" id="ARBA00022741"/>
    </source>
</evidence>